<accession>A0AAJ1BHZ1</accession>
<reference evidence="2 3" key="1">
    <citation type="submission" date="2022-02" db="EMBL/GenBank/DDBJ databases">
        <title>The genome sequence of Shewanella sp. 3B26.</title>
        <authorList>
            <person name="Du J."/>
        </authorList>
    </citation>
    <scope>NUCLEOTIDE SEQUENCE [LARGE SCALE GENOMIC DNA]</scope>
    <source>
        <strain evidence="2 3">3B26</strain>
    </source>
</reference>
<evidence type="ECO:0008006" key="4">
    <source>
        <dbReference type="Google" id="ProtNLM"/>
    </source>
</evidence>
<proteinExistence type="predicted"/>
<feature type="chain" id="PRO_5042508996" description="Outer membrane protein beta-barrel domain-containing protein" evidence="1">
    <location>
        <begin position="22"/>
        <end position="233"/>
    </location>
</feature>
<feature type="signal peptide" evidence="1">
    <location>
        <begin position="1"/>
        <end position="21"/>
    </location>
</feature>
<evidence type="ECO:0000313" key="3">
    <source>
        <dbReference type="Proteomes" id="UP001297581"/>
    </source>
</evidence>
<dbReference type="EMBL" id="JAKUDL010000004">
    <property type="protein sequence ID" value="MCH4295110.1"/>
    <property type="molecule type" value="Genomic_DNA"/>
</dbReference>
<evidence type="ECO:0000256" key="1">
    <source>
        <dbReference type="SAM" id="SignalP"/>
    </source>
</evidence>
<keyword evidence="3" id="KW-1185">Reference proteome</keyword>
<dbReference type="RefSeq" id="WP_240591375.1">
    <property type="nucleotide sequence ID" value="NZ_JAKUDL010000004.1"/>
</dbReference>
<protein>
    <recommendedName>
        <fullName evidence="4">Outer membrane protein beta-barrel domain-containing protein</fullName>
    </recommendedName>
</protein>
<dbReference type="Proteomes" id="UP001297581">
    <property type="component" value="Unassembled WGS sequence"/>
</dbReference>
<dbReference type="AlphaFoldDB" id="A0AAJ1BHZ1"/>
<sequence>MNGAKSMLALALGLVTLPAVALEPSFVVDVGWDSRYITEGRDNLNKGGIGWGALAASFGDLTTYALVGRADSEHYTEWNLGFEYALHLHEDIEAFVGLQRIESYGDERCSDNELFAEMAYVRWDYLVPSVAYTYSTEAGGYFVELSLHSNWHVSERLTLSPYITQGLDYQYVTEAHNGRNHLQFGLEAEYVLADGLAITGHVSRSHAGHDITLELGDDALDETFAGVHLNWAF</sequence>
<comment type="caution">
    <text evidence="2">The sequence shown here is derived from an EMBL/GenBank/DDBJ whole genome shotgun (WGS) entry which is preliminary data.</text>
</comment>
<keyword evidence="1" id="KW-0732">Signal</keyword>
<gene>
    <name evidence="2" type="ORF">MJ923_12440</name>
</gene>
<name>A0AAJ1BHZ1_9GAMM</name>
<evidence type="ECO:0000313" key="2">
    <source>
        <dbReference type="EMBL" id="MCH4295110.1"/>
    </source>
</evidence>
<organism evidence="2 3">
    <name type="scientific">Shewanella zhuhaiensis</name>
    <dbReference type="NCBI Taxonomy" id="2919576"/>
    <lineage>
        <taxon>Bacteria</taxon>
        <taxon>Pseudomonadati</taxon>
        <taxon>Pseudomonadota</taxon>
        <taxon>Gammaproteobacteria</taxon>
        <taxon>Alteromonadales</taxon>
        <taxon>Shewanellaceae</taxon>
        <taxon>Shewanella</taxon>
    </lineage>
</organism>